<evidence type="ECO:0000313" key="1">
    <source>
        <dbReference type="EMBL" id="KAK3740809.1"/>
    </source>
</evidence>
<name>A0AAE0YD88_9GAST</name>
<reference evidence="1" key="1">
    <citation type="journal article" date="2023" name="G3 (Bethesda)">
        <title>A reference genome for the long-term kleptoplast-retaining sea slug Elysia crispata morphotype clarki.</title>
        <authorList>
            <person name="Eastman K.E."/>
            <person name="Pendleton A.L."/>
            <person name="Shaikh M.A."/>
            <person name="Suttiyut T."/>
            <person name="Ogas R."/>
            <person name="Tomko P."/>
            <person name="Gavelis G."/>
            <person name="Widhalm J.R."/>
            <person name="Wisecaver J.H."/>
        </authorList>
    </citation>
    <scope>NUCLEOTIDE SEQUENCE</scope>
    <source>
        <strain evidence="1">ECLA1</strain>
    </source>
</reference>
<dbReference type="EMBL" id="JAWDGP010006459">
    <property type="protein sequence ID" value="KAK3740809.1"/>
    <property type="molecule type" value="Genomic_DNA"/>
</dbReference>
<dbReference type="AlphaFoldDB" id="A0AAE0YD88"/>
<organism evidence="1 2">
    <name type="scientific">Elysia crispata</name>
    <name type="common">lettuce slug</name>
    <dbReference type="NCBI Taxonomy" id="231223"/>
    <lineage>
        <taxon>Eukaryota</taxon>
        <taxon>Metazoa</taxon>
        <taxon>Spiralia</taxon>
        <taxon>Lophotrochozoa</taxon>
        <taxon>Mollusca</taxon>
        <taxon>Gastropoda</taxon>
        <taxon>Heterobranchia</taxon>
        <taxon>Euthyneura</taxon>
        <taxon>Panpulmonata</taxon>
        <taxon>Sacoglossa</taxon>
        <taxon>Placobranchoidea</taxon>
        <taxon>Plakobranchidae</taxon>
        <taxon>Elysia</taxon>
    </lineage>
</organism>
<dbReference type="Proteomes" id="UP001283361">
    <property type="component" value="Unassembled WGS sequence"/>
</dbReference>
<evidence type="ECO:0000313" key="2">
    <source>
        <dbReference type="Proteomes" id="UP001283361"/>
    </source>
</evidence>
<comment type="caution">
    <text evidence="1">The sequence shown here is derived from an EMBL/GenBank/DDBJ whole genome shotgun (WGS) entry which is preliminary data.</text>
</comment>
<proteinExistence type="predicted"/>
<sequence length="96" mass="10995">MIAVGLCCQWFQEAHVNSCNSDVDEFTILLHNLNLCKTTSRQYCMRMRRSVGDDLWHRSLGFDHRLIHMGALVEVPITMSDSARPQVRLIQIIGGH</sequence>
<protein>
    <submittedName>
        <fullName evidence="1">Uncharacterized protein</fullName>
    </submittedName>
</protein>
<gene>
    <name evidence="1" type="ORF">RRG08_042794</name>
</gene>
<keyword evidence="2" id="KW-1185">Reference proteome</keyword>
<accession>A0AAE0YD88</accession>